<feature type="region of interest" description="Disordered" evidence="6">
    <location>
        <begin position="242"/>
        <end position="284"/>
    </location>
</feature>
<feature type="transmembrane region" description="Helical" evidence="7">
    <location>
        <begin position="394"/>
        <end position="416"/>
    </location>
</feature>
<feature type="domain" description="Peptidase S54 rhomboid" evidence="8">
    <location>
        <begin position="358"/>
        <end position="496"/>
    </location>
</feature>
<dbReference type="AlphaFoldDB" id="A0A8J4VWI6"/>
<dbReference type="OrthoDB" id="418595at2759"/>
<feature type="compositionally biased region" description="Basic and acidic residues" evidence="6">
    <location>
        <begin position="271"/>
        <end position="284"/>
    </location>
</feature>
<dbReference type="InterPro" id="IPR022764">
    <property type="entry name" value="Peptidase_S54_rhomboid_dom"/>
</dbReference>
<dbReference type="Gene3D" id="1.20.1540.10">
    <property type="entry name" value="Rhomboid-like"/>
    <property type="match status" value="1"/>
</dbReference>
<dbReference type="PANTHER" id="PTHR43731">
    <property type="entry name" value="RHOMBOID PROTEASE"/>
    <property type="match status" value="1"/>
</dbReference>
<protein>
    <recommendedName>
        <fullName evidence="8">Peptidase S54 rhomboid domain-containing protein</fullName>
    </recommendedName>
</protein>
<feature type="region of interest" description="Disordered" evidence="6">
    <location>
        <begin position="199"/>
        <end position="218"/>
    </location>
</feature>
<organism evidence="9 10">
    <name type="scientific">Castanea mollissima</name>
    <name type="common">Chinese chestnut</name>
    <dbReference type="NCBI Taxonomy" id="60419"/>
    <lineage>
        <taxon>Eukaryota</taxon>
        <taxon>Viridiplantae</taxon>
        <taxon>Streptophyta</taxon>
        <taxon>Embryophyta</taxon>
        <taxon>Tracheophyta</taxon>
        <taxon>Spermatophyta</taxon>
        <taxon>Magnoliopsida</taxon>
        <taxon>eudicotyledons</taxon>
        <taxon>Gunneridae</taxon>
        <taxon>Pentapetalae</taxon>
        <taxon>rosids</taxon>
        <taxon>fabids</taxon>
        <taxon>Fagales</taxon>
        <taxon>Fagaceae</taxon>
        <taxon>Castanea</taxon>
    </lineage>
</organism>
<feature type="transmembrane region" description="Helical" evidence="7">
    <location>
        <begin position="422"/>
        <end position="439"/>
    </location>
</feature>
<evidence type="ECO:0000256" key="6">
    <source>
        <dbReference type="SAM" id="MobiDB-lite"/>
    </source>
</evidence>
<keyword evidence="4 7" id="KW-1133">Transmembrane helix</keyword>
<comment type="subcellular location">
    <subcellularLocation>
        <location evidence="1">Membrane</location>
        <topology evidence="1">Multi-pass membrane protein</topology>
    </subcellularLocation>
</comment>
<evidence type="ECO:0000313" key="10">
    <source>
        <dbReference type="Proteomes" id="UP000737018"/>
    </source>
</evidence>
<evidence type="ECO:0000313" key="9">
    <source>
        <dbReference type="EMBL" id="KAF3973540.1"/>
    </source>
</evidence>
<accession>A0A8J4VWI6</accession>
<evidence type="ECO:0000256" key="7">
    <source>
        <dbReference type="SAM" id="Phobius"/>
    </source>
</evidence>
<proteinExistence type="inferred from homology"/>
<feature type="transmembrane region" description="Helical" evidence="7">
    <location>
        <begin position="311"/>
        <end position="329"/>
    </location>
</feature>
<feature type="compositionally biased region" description="Polar residues" evidence="6">
    <location>
        <begin position="206"/>
        <end position="218"/>
    </location>
</feature>
<dbReference type="InterPro" id="IPR035952">
    <property type="entry name" value="Rhomboid-like_sf"/>
</dbReference>
<dbReference type="GO" id="GO:0004252">
    <property type="term" value="F:serine-type endopeptidase activity"/>
    <property type="evidence" value="ECO:0007669"/>
    <property type="project" value="InterPro"/>
</dbReference>
<dbReference type="FunFam" id="1.20.1540.10:FF:000017">
    <property type="entry name" value="RHOMBOID-like protein 9, chloroplastic"/>
    <property type="match status" value="1"/>
</dbReference>
<sequence>MEILGGANPIPFEGWDFATHTWQHLNGATEIRQDSLDFSSREGIHTKYSLSSLTDYMAVVPICYKMPYKDQTQSIQNVIRHSERGYLSECIAFADVTRCFMCRRWHDSYPTTDILTRTRIKEGIAPRGLACNRGCSIHFKDMMVVNVLRRGCLRESHLRSTLDNDLHREKFSLMCYASESSTNEMQLRSLDSYFEKLQDDAKLPPDNSNNTKELHCRNSQFRSKKELDSLEIYLGKLSKDANSENYPSSTSIENTSKGNQAEKPLSITQNSRRDDEEEQKSYMELRRRNSGISLESSQDLQQYEYDETSNLYLISLLVSINIAVFLFEIASPIRNSDLELLSLPLLYGAKINQLILVGEWWRLLTPMFLHSGFFHMALGCWGLLTFGPQVCKGYGSFTFFLIYILGGISGNLISFLHTAEPTVGGTGPVYAIIGAWLIYQVQNKDVIAKDVSDSMFQKAIIITLLGFALSNFGPIDDWTHFGAAFTGTAYGFFTCPTLQLDDASSRTGQEEGITLVKRYADPCKSLIFFTIFIIVLSSLLFFIEPPLNALASENFA</sequence>
<dbReference type="InterPro" id="IPR050925">
    <property type="entry name" value="Rhomboid_protease_S54"/>
</dbReference>
<comment type="caution">
    <text evidence="9">The sequence shown here is derived from an EMBL/GenBank/DDBJ whole genome shotgun (WGS) entry which is preliminary data.</text>
</comment>
<keyword evidence="5 7" id="KW-0472">Membrane</keyword>
<keyword evidence="3 7" id="KW-0812">Transmembrane</keyword>
<gene>
    <name evidence="9" type="ORF">CMV_003055</name>
</gene>
<dbReference type="PANTHER" id="PTHR43731:SF30">
    <property type="entry name" value="RHOMBOID-LIKE PROTEIN 9, CHLOROPLASTIC"/>
    <property type="match status" value="1"/>
</dbReference>
<feature type="compositionally biased region" description="Polar residues" evidence="6">
    <location>
        <begin position="243"/>
        <end position="259"/>
    </location>
</feature>
<evidence type="ECO:0000256" key="2">
    <source>
        <dbReference type="ARBA" id="ARBA00009045"/>
    </source>
</evidence>
<evidence type="ECO:0000256" key="5">
    <source>
        <dbReference type="ARBA" id="ARBA00023136"/>
    </source>
</evidence>
<evidence type="ECO:0000256" key="4">
    <source>
        <dbReference type="ARBA" id="ARBA00022989"/>
    </source>
</evidence>
<dbReference type="GO" id="GO:0016020">
    <property type="term" value="C:membrane"/>
    <property type="evidence" value="ECO:0007669"/>
    <property type="project" value="UniProtKB-SubCell"/>
</dbReference>
<name>A0A8J4VWI6_9ROSI</name>
<dbReference type="SUPFAM" id="SSF144091">
    <property type="entry name" value="Rhomboid-like"/>
    <property type="match status" value="1"/>
</dbReference>
<keyword evidence="10" id="KW-1185">Reference proteome</keyword>
<dbReference type="Pfam" id="PF01694">
    <property type="entry name" value="Rhomboid"/>
    <property type="match status" value="1"/>
</dbReference>
<comment type="similarity">
    <text evidence="2">Belongs to the peptidase S54 family.</text>
</comment>
<reference evidence="9" key="1">
    <citation type="submission" date="2020-03" db="EMBL/GenBank/DDBJ databases">
        <title>Castanea mollissima Vanexum genome sequencing.</title>
        <authorList>
            <person name="Staton M."/>
        </authorList>
    </citation>
    <scope>NUCLEOTIDE SEQUENCE</scope>
    <source>
        <tissue evidence="9">Leaf</tissue>
    </source>
</reference>
<evidence type="ECO:0000259" key="8">
    <source>
        <dbReference type="Pfam" id="PF01694"/>
    </source>
</evidence>
<evidence type="ECO:0000256" key="1">
    <source>
        <dbReference type="ARBA" id="ARBA00004141"/>
    </source>
</evidence>
<evidence type="ECO:0000256" key="3">
    <source>
        <dbReference type="ARBA" id="ARBA00022692"/>
    </source>
</evidence>
<feature type="transmembrane region" description="Helical" evidence="7">
    <location>
        <begin position="526"/>
        <end position="543"/>
    </location>
</feature>
<feature type="transmembrane region" description="Helical" evidence="7">
    <location>
        <begin position="367"/>
        <end position="387"/>
    </location>
</feature>
<dbReference type="EMBL" id="JRKL02000233">
    <property type="protein sequence ID" value="KAF3973540.1"/>
    <property type="molecule type" value="Genomic_DNA"/>
</dbReference>
<dbReference type="Proteomes" id="UP000737018">
    <property type="component" value="Unassembled WGS sequence"/>
</dbReference>